<proteinExistence type="predicted"/>
<organism evidence="2 3">
    <name type="scientific">Xylaria bambusicola</name>
    <dbReference type="NCBI Taxonomy" id="326684"/>
    <lineage>
        <taxon>Eukaryota</taxon>
        <taxon>Fungi</taxon>
        <taxon>Dikarya</taxon>
        <taxon>Ascomycota</taxon>
        <taxon>Pezizomycotina</taxon>
        <taxon>Sordariomycetes</taxon>
        <taxon>Xylariomycetidae</taxon>
        <taxon>Xylariales</taxon>
        <taxon>Xylariaceae</taxon>
        <taxon>Xylaria</taxon>
    </lineage>
</organism>
<evidence type="ECO:0000313" key="2">
    <source>
        <dbReference type="EMBL" id="KAK5630814.1"/>
    </source>
</evidence>
<keyword evidence="3" id="KW-1185">Reference proteome</keyword>
<name>A0AAN7UZG5_9PEZI</name>
<keyword evidence="1" id="KW-0732">Signal</keyword>
<dbReference type="EMBL" id="JAWHQM010000017">
    <property type="protein sequence ID" value="KAK5630814.1"/>
    <property type="molecule type" value="Genomic_DNA"/>
</dbReference>
<sequence>MYGKAFTSLAALASIVAAIPASVHEARAATTLTAINGAAFYAGHGLLSGATFDISAEAGYFPAAPGFDVSCAAEFAYSEGPMTGTECSWHGEQPEHNKVYTYLNYYTLVVTLRHEWVGEGGVRYVTMAAGKLPSQPQYNVPIPAFPLTVNETATTLPGIIGDYGTWTATDGDFVRDNAGRNRGVQYKLSAPAGYALDAPGFEVSCFYDYNPDPNVFPVCTPIGAGTEGSTVSLWGSVAYFITTVHHEWTSADGTKYQLVGTADVSGDKIKEFVINPDLLNTL</sequence>
<evidence type="ECO:0008006" key="4">
    <source>
        <dbReference type="Google" id="ProtNLM"/>
    </source>
</evidence>
<comment type="caution">
    <text evidence="2">The sequence shown here is derived from an EMBL/GenBank/DDBJ whole genome shotgun (WGS) entry which is preliminary data.</text>
</comment>
<dbReference type="Proteomes" id="UP001305414">
    <property type="component" value="Unassembled WGS sequence"/>
</dbReference>
<feature type="chain" id="PRO_5042859026" description="Ubiquitin 3 binding protein But2 C-terminal domain-containing protein" evidence="1">
    <location>
        <begin position="29"/>
        <end position="282"/>
    </location>
</feature>
<reference evidence="2 3" key="1">
    <citation type="submission" date="2023-10" db="EMBL/GenBank/DDBJ databases">
        <title>Draft genome sequence of Xylaria bambusicola isolate GMP-LS, the root and basal stem rot pathogen of sugarcane in Indonesia.</title>
        <authorList>
            <person name="Selvaraj P."/>
            <person name="Muralishankar V."/>
            <person name="Muruganantham S."/>
            <person name="Sp S."/>
            <person name="Haryani S."/>
            <person name="Lau K.J.X."/>
            <person name="Naqvi N.I."/>
        </authorList>
    </citation>
    <scope>NUCLEOTIDE SEQUENCE [LARGE SCALE GENOMIC DNA]</scope>
    <source>
        <strain evidence="2">GMP-LS</strain>
    </source>
</reference>
<feature type="signal peptide" evidence="1">
    <location>
        <begin position="1"/>
        <end position="28"/>
    </location>
</feature>
<gene>
    <name evidence="2" type="ORF">RRF57_006529</name>
</gene>
<accession>A0AAN7UZG5</accession>
<evidence type="ECO:0000313" key="3">
    <source>
        <dbReference type="Proteomes" id="UP001305414"/>
    </source>
</evidence>
<dbReference type="AlphaFoldDB" id="A0AAN7UZG5"/>
<protein>
    <recommendedName>
        <fullName evidence="4">Ubiquitin 3 binding protein But2 C-terminal domain-containing protein</fullName>
    </recommendedName>
</protein>
<evidence type="ECO:0000256" key="1">
    <source>
        <dbReference type="SAM" id="SignalP"/>
    </source>
</evidence>